<keyword evidence="2" id="KW-1185">Reference proteome</keyword>
<evidence type="ECO:0008006" key="3">
    <source>
        <dbReference type="Google" id="ProtNLM"/>
    </source>
</evidence>
<accession>A0A5J9T529</accession>
<dbReference type="PANTHER" id="PTHR31111:SF133">
    <property type="entry name" value="OS07G0196600 PROTEIN"/>
    <property type="match status" value="1"/>
</dbReference>
<gene>
    <name evidence="1" type="ORF">EJB05_49280</name>
</gene>
<feature type="non-terminal residue" evidence="1">
    <location>
        <position position="287"/>
    </location>
</feature>
<sequence length="287" mass="31896">MDLSGHVVKRLPVAYWPIYVCSPLDLICVESAGEGCSVINPATGAVSSDTPPDDNSLSDKEVDWGESAWPEGPEYHVFALGRVESTGEYKVLRISNIEVWAGFESSDECSSRGYSVLTVNGSRRNRWRHAEPHEGPVDMDNPVVVGRSVYYFSKDEYHWIEEDPDFISAFDLETEQWTYIKGRPMDDDGSSDKDMDLLCSAADTSPWRGLALRIQLKGRASLMESNPARCRQRGGGGGVLPLDVLFDVLVRLPAKEICRFRAGVLLLYDPKANVFSEVDTRRLDAVG</sequence>
<protein>
    <recommendedName>
        <fullName evidence="3">F-box associated domain-containing protein</fullName>
    </recommendedName>
</protein>
<comment type="caution">
    <text evidence="1">The sequence shown here is derived from an EMBL/GenBank/DDBJ whole genome shotgun (WGS) entry which is preliminary data.</text>
</comment>
<dbReference type="PANTHER" id="PTHR31111">
    <property type="entry name" value="BNAA05G37150D PROTEIN-RELATED"/>
    <property type="match status" value="1"/>
</dbReference>
<dbReference type="Proteomes" id="UP000324897">
    <property type="component" value="Unassembled WGS sequence"/>
</dbReference>
<organism evidence="1 2">
    <name type="scientific">Eragrostis curvula</name>
    <name type="common">weeping love grass</name>
    <dbReference type="NCBI Taxonomy" id="38414"/>
    <lineage>
        <taxon>Eukaryota</taxon>
        <taxon>Viridiplantae</taxon>
        <taxon>Streptophyta</taxon>
        <taxon>Embryophyta</taxon>
        <taxon>Tracheophyta</taxon>
        <taxon>Spermatophyta</taxon>
        <taxon>Magnoliopsida</taxon>
        <taxon>Liliopsida</taxon>
        <taxon>Poales</taxon>
        <taxon>Poaceae</taxon>
        <taxon>PACMAD clade</taxon>
        <taxon>Chloridoideae</taxon>
        <taxon>Eragrostideae</taxon>
        <taxon>Eragrostidinae</taxon>
        <taxon>Eragrostis</taxon>
    </lineage>
</organism>
<name>A0A5J9T529_9POAL</name>
<evidence type="ECO:0000313" key="2">
    <source>
        <dbReference type="Proteomes" id="UP000324897"/>
    </source>
</evidence>
<dbReference type="Gramene" id="TVU06088">
    <property type="protein sequence ID" value="TVU06088"/>
    <property type="gene ID" value="EJB05_49280"/>
</dbReference>
<feature type="non-terminal residue" evidence="1">
    <location>
        <position position="1"/>
    </location>
</feature>
<reference evidence="1 2" key="1">
    <citation type="journal article" date="2019" name="Sci. Rep.">
        <title>A high-quality genome of Eragrostis curvula grass provides insights into Poaceae evolution and supports new strategies to enhance forage quality.</title>
        <authorList>
            <person name="Carballo J."/>
            <person name="Santos B.A.C.M."/>
            <person name="Zappacosta D."/>
            <person name="Garbus I."/>
            <person name="Selva J.P."/>
            <person name="Gallo C.A."/>
            <person name="Diaz A."/>
            <person name="Albertini E."/>
            <person name="Caccamo M."/>
            <person name="Echenique V."/>
        </authorList>
    </citation>
    <scope>NUCLEOTIDE SEQUENCE [LARGE SCALE GENOMIC DNA]</scope>
    <source>
        <strain evidence="2">cv. Victoria</strain>
        <tissue evidence="1">Leaf</tissue>
    </source>
</reference>
<evidence type="ECO:0000313" key="1">
    <source>
        <dbReference type="EMBL" id="TVU06088.1"/>
    </source>
</evidence>
<dbReference type="AlphaFoldDB" id="A0A5J9T529"/>
<proteinExistence type="predicted"/>
<dbReference type="EMBL" id="RWGY01000051">
    <property type="protein sequence ID" value="TVU06088.1"/>
    <property type="molecule type" value="Genomic_DNA"/>
</dbReference>